<reference evidence="1 2" key="1">
    <citation type="journal article" date="2014" name="Front. Microbiol.">
        <title>Population and genomic analysis of the genus Halorubrum.</title>
        <authorList>
            <person name="Fullmer M.S."/>
            <person name="Soucy S.M."/>
            <person name="Swithers K.S."/>
            <person name="Makkay A.M."/>
            <person name="Wheeler R."/>
            <person name="Ventosa A."/>
            <person name="Gogarten J.P."/>
            <person name="Papke R.T."/>
        </authorList>
    </citation>
    <scope>NUCLEOTIDE SEQUENCE [LARGE SCALE GENOMIC DNA]</scope>
    <source>
        <strain evidence="1 2">Ec15</strain>
    </source>
</reference>
<protein>
    <submittedName>
        <fullName evidence="1">Uncharacterized protein</fullName>
    </submittedName>
</protein>
<dbReference type="EMBL" id="NHPD01000017">
    <property type="protein sequence ID" value="OYR75154.1"/>
    <property type="molecule type" value="Genomic_DNA"/>
</dbReference>
<sequence>MTDSDMVRAAAERRADHGYTLDDLHADDPPTVYDTGEVVARLDHMDIRHGVGAMNLTGEDVADALVYPLVQGDELQLIAETQEQGDEYGVASVTVEPDHAREIAAAIWQAAEDVEQLRAEPVDPDAEADSGDTVGVRFDEETLAAARERLPADADALDARDVLADLAEIETAYQTEDGRDAIAAVLAGADD</sequence>
<dbReference type="RefSeq" id="WP_094494553.1">
    <property type="nucleotide sequence ID" value="NZ_NHPD01000017.1"/>
</dbReference>
<name>A0A256K1W5_HALEZ</name>
<evidence type="ECO:0000313" key="1">
    <source>
        <dbReference type="EMBL" id="OYR75154.1"/>
    </source>
</evidence>
<dbReference type="AlphaFoldDB" id="A0A256K1W5"/>
<dbReference type="Proteomes" id="UP000216925">
    <property type="component" value="Unassembled WGS sequence"/>
</dbReference>
<comment type="caution">
    <text evidence="1">The sequence shown here is derived from an EMBL/GenBank/DDBJ whole genome shotgun (WGS) entry which is preliminary data.</text>
</comment>
<evidence type="ECO:0000313" key="2">
    <source>
        <dbReference type="Proteomes" id="UP000216925"/>
    </source>
</evidence>
<organism evidence="1 2">
    <name type="scientific">Halorubrum ezzemoulense</name>
    <name type="common">Halorubrum chaoviator</name>
    <dbReference type="NCBI Taxonomy" id="337243"/>
    <lineage>
        <taxon>Archaea</taxon>
        <taxon>Methanobacteriati</taxon>
        <taxon>Methanobacteriota</taxon>
        <taxon>Stenosarchaea group</taxon>
        <taxon>Halobacteria</taxon>
        <taxon>Halobacteriales</taxon>
        <taxon>Haloferacaceae</taxon>
        <taxon>Halorubrum</taxon>
    </lineage>
</organism>
<proteinExistence type="predicted"/>
<gene>
    <name evidence="1" type="ORF">DJ76_03450</name>
</gene>
<accession>A0A256K1W5</accession>